<dbReference type="OrthoDB" id="9812105at2"/>
<dbReference type="EMBL" id="CAKC01000005">
    <property type="protein sequence ID" value="CCI86255.1"/>
    <property type="molecule type" value="Genomic_DNA"/>
</dbReference>
<dbReference type="STRING" id="1423751.FC38_GL000843"/>
<dbReference type="Proteomes" id="UP000009326">
    <property type="component" value="Unassembled WGS sequence"/>
</dbReference>
<dbReference type="Proteomes" id="UP000051521">
    <property type="component" value="Unassembled WGS sequence"/>
</dbReference>
<reference evidence="3 5" key="2">
    <citation type="journal article" date="2015" name="Genome Announc.">
        <title>Expanding the biotechnology potential of lactobacilli through comparative genomics of 213 strains and associated genera.</title>
        <authorList>
            <person name="Sun Z."/>
            <person name="Harris H.M."/>
            <person name="McCann A."/>
            <person name="Guo C."/>
            <person name="Argimon S."/>
            <person name="Zhang W."/>
            <person name="Yang X."/>
            <person name="Jeffery I.B."/>
            <person name="Cooney J.C."/>
            <person name="Kagawa T.F."/>
            <person name="Liu W."/>
            <person name="Song Y."/>
            <person name="Salvetti E."/>
            <person name="Wrobel A."/>
            <person name="Rasinkangas P."/>
            <person name="Parkhill J."/>
            <person name="Rea M.C."/>
            <person name="O'Sullivan O."/>
            <person name="Ritari J."/>
            <person name="Douillard F.P."/>
            <person name="Paul Ross R."/>
            <person name="Yang R."/>
            <person name="Briner A.E."/>
            <person name="Felis G.E."/>
            <person name="de Vos W.M."/>
            <person name="Barrangou R."/>
            <person name="Klaenhammer T.R."/>
            <person name="Caufield P.W."/>
            <person name="Cui Y."/>
            <person name="Zhang H."/>
            <person name="O'Toole P.W."/>
        </authorList>
    </citation>
    <scope>NUCLEOTIDE SEQUENCE [LARGE SCALE GENOMIC DNA]</scope>
    <source>
        <strain evidence="3 5">DSM 23908</strain>
    </source>
</reference>
<evidence type="ECO:0000313" key="5">
    <source>
        <dbReference type="Proteomes" id="UP000051521"/>
    </source>
</evidence>
<name>I7JZG3_9LACO</name>
<evidence type="ECO:0000259" key="1">
    <source>
        <dbReference type="Pfam" id="PF00881"/>
    </source>
</evidence>
<dbReference type="InterPro" id="IPR000415">
    <property type="entry name" value="Nitroreductase-like"/>
</dbReference>
<dbReference type="GO" id="GO:0016491">
    <property type="term" value="F:oxidoreductase activity"/>
    <property type="evidence" value="ECO:0007669"/>
    <property type="project" value="InterPro"/>
</dbReference>
<gene>
    <name evidence="2" type="ORF">BN52_05840</name>
    <name evidence="3" type="ORF">FC38_GL000843</name>
</gene>
<dbReference type="Gene3D" id="3.40.109.10">
    <property type="entry name" value="NADH Oxidase"/>
    <property type="match status" value="1"/>
</dbReference>
<accession>I7JZG3</accession>
<feature type="domain" description="Nitroreductase" evidence="1">
    <location>
        <begin position="13"/>
        <end position="96"/>
    </location>
</feature>
<keyword evidence="5" id="KW-1185">Reference proteome</keyword>
<comment type="caution">
    <text evidence="2">The sequence shown here is derived from an EMBL/GenBank/DDBJ whole genome shotgun (WGS) entry which is preliminary data.</text>
</comment>
<dbReference type="InterPro" id="IPR029479">
    <property type="entry name" value="Nitroreductase"/>
</dbReference>
<dbReference type="AlphaFoldDB" id="I7JZG3"/>
<dbReference type="SUPFAM" id="SSF55469">
    <property type="entry name" value="FMN-dependent nitroreductase-like"/>
    <property type="match status" value="1"/>
</dbReference>
<protein>
    <submittedName>
        <fullName evidence="2">p-nitrobenzoate reductase</fullName>
    </submittedName>
</protein>
<evidence type="ECO:0000313" key="2">
    <source>
        <dbReference type="EMBL" id="CCI86255.1"/>
    </source>
</evidence>
<dbReference type="EMBL" id="AYZO01000023">
    <property type="protein sequence ID" value="KRN11320.1"/>
    <property type="molecule type" value="Genomic_DNA"/>
</dbReference>
<proteinExistence type="predicted"/>
<dbReference type="PATRIC" id="fig|1423751.3.peg.871"/>
<reference evidence="2 4" key="1">
    <citation type="submission" date="2012-06" db="EMBL/GenBank/DDBJ databases">
        <title>Draft genome sequence of Lactobacillus gigeriorum CRBIP 24.85T, isolated from chicken crop.</title>
        <authorList>
            <person name="Cousin S."/>
            <person name="Ma L."/>
            <person name="Creno S."/>
            <person name="Clermont D."/>
            <person name="Loux V."/>
            <person name="Bizet C."/>
            <person name="Bouchier C."/>
        </authorList>
    </citation>
    <scope>NUCLEOTIDE SEQUENCE [LARGE SCALE GENOMIC DNA]</scope>
    <source>
        <strain evidence="4">CRBIP 24.85T</strain>
        <strain evidence="2">Type strain: CRBIP 24.85</strain>
    </source>
</reference>
<sequence length="121" mass="13722">MKYWTENLGEAQQYMGPSSARLYDAPAVVYLTLPEGYSDWSLYDLGSLGNSIILSATARGIASMTAYQFVKYPEMLHQELEIPKVEKIIVGIGLGYRDEDTKVNEIRSSRNRLEEVLKIRV</sequence>
<evidence type="ECO:0000313" key="3">
    <source>
        <dbReference type="EMBL" id="KRN11320.1"/>
    </source>
</evidence>
<dbReference type="Pfam" id="PF00881">
    <property type="entry name" value="Nitroreductase"/>
    <property type="match status" value="1"/>
</dbReference>
<organism evidence="2 4">
    <name type="scientific">Lactobacillus gigeriorum DSM 23908 = CRBIP 24.85</name>
    <dbReference type="NCBI Taxonomy" id="1423751"/>
    <lineage>
        <taxon>Bacteria</taxon>
        <taxon>Bacillati</taxon>
        <taxon>Bacillota</taxon>
        <taxon>Bacilli</taxon>
        <taxon>Lactobacillales</taxon>
        <taxon>Lactobacillaceae</taxon>
        <taxon>Lactobacillus</taxon>
    </lineage>
</organism>
<evidence type="ECO:0000313" key="4">
    <source>
        <dbReference type="Proteomes" id="UP000009326"/>
    </source>
</evidence>